<dbReference type="Pfam" id="PF00296">
    <property type="entry name" value="Bac_luciferase"/>
    <property type="match status" value="1"/>
</dbReference>
<dbReference type="InterPro" id="IPR036661">
    <property type="entry name" value="Luciferase-like_sf"/>
</dbReference>
<dbReference type="Gene3D" id="3.20.20.30">
    <property type="entry name" value="Luciferase-like domain"/>
    <property type="match status" value="1"/>
</dbReference>
<protein>
    <submittedName>
        <fullName evidence="2">LLM class flavin-dependent oxidoreductase</fullName>
    </submittedName>
</protein>
<reference evidence="2 3" key="1">
    <citation type="submission" date="2023-06" db="EMBL/GenBank/DDBJ databases">
        <authorList>
            <person name="Oyuntsetseg B."/>
            <person name="Kim S.B."/>
        </authorList>
    </citation>
    <scope>NUCLEOTIDE SEQUENCE [LARGE SCALE GENOMIC DNA]</scope>
    <source>
        <strain evidence="2 3">2-15</strain>
    </source>
</reference>
<dbReference type="GO" id="GO:0016705">
    <property type="term" value="F:oxidoreductase activity, acting on paired donors, with incorporation or reduction of molecular oxygen"/>
    <property type="evidence" value="ECO:0007669"/>
    <property type="project" value="InterPro"/>
</dbReference>
<feature type="domain" description="Luciferase-like" evidence="1">
    <location>
        <begin position="9"/>
        <end position="121"/>
    </location>
</feature>
<dbReference type="AlphaFoldDB" id="A0A9Y2MWI2"/>
<dbReference type="KEGG" id="acab:QRX50_19330"/>
<keyword evidence="3" id="KW-1185">Reference proteome</keyword>
<sequence>MGPVAGRRRRQARRGPAPLQIEAQAVFRITDDPQPVLDAMRPTLALYIGGMGAKGRNFYNDLVRRYGFEAEAEKIQDLYLAGKKQEAEAAVPDELLRSISLIGPESHVRERIAAYREAGVTTLTITPAGATRDERAGVVEQFRAVVDRS</sequence>
<evidence type="ECO:0000259" key="1">
    <source>
        <dbReference type="Pfam" id="PF00296"/>
    </source>
</evidence>
<organism evidence="2 3">
    <name type="scientific">Amycolatopsis carbonis</name>
    <dbReference type="NCBI Taxonomy" id="715471"/>
    <lineage>
        <taxon>Bacteria</taxon>
        <taxon>Bacillati</taxon>
        <taxon>Actinomycetota</taxon>
        <taxon>Actinomycetes</taxon>
        <taxon>Pseudonocardiales</taxon>
        <taxon>Pseudonocardiaceae</taxon>
        <taxon>Amycolatopsis</taxon>
    </lineage>
</organism>
<evidence type="ECO:0000313" key="3">
    <source>
        <dbReference type="Proteomes" id="UP001236014"/>
    </source>
</evidence>
<accession>A0A9Y2MWI2</accession>
<dbReference type="InterPro" id="IPR011251">
    <property type="entry name" value="Luciferase-like_dom"/>
</dbReference>
<dbReference type="Proteomes" id="UP001236014">
    <property type="component" value="Chromosome"/>
</dbReference>
<dbReference type="SUPFAM" id="SSF51679">
    <property type="entry name" value="Bacterial luciferase-like"/>
    <property type="match status" value="1"/>
</dbReference>
<gene>
    <name evidence="2" type="ORF">QRX50_19330</name>
</gene>
<name>A0A9Y2MWI2_9PSEU</name>
<proteinExistence type="predicted"/>
<evidence type="ECO:0000313" key="2">
    <source>
        <dbReference type="EMBL" id="WIX83965.1"/>
    </source>
</evidence>
<dbReference type="EMBL" id="CP127294">
    <property type="protein sequence ID" value="WIX83965.1"/>
    <property type="molecule type" value="Genomic_DNA"/>
</dbReference>